<comment type="caution">
    <text evidence="6">The sequence shown here is derived from an EMBL/GenBank/DDBJ whole genome shotgun (WGS) entry which is preliminary data.</text>
</comment>
<gene>
    <name evidence="6" type="primary">comP</name>
    <name evidence="6" type="ORF">CA85_07520</name>
</gene>
<dbReference type="GO" id="GO:0046983">
    <property type="term" value="F:protein dimerization activity"/>
    <property type="evidence" value="ECO:0007669"/>
    <property type="project" value="InterPro"/>
</dbReference>
<dbReference type="EC" id="2.7.13.3" evidence="6"/>
<keyword evidence="3" id="KW-0902">Two-component regulatory system</keyword>
<dbReference type="InterPro" id="IPR003594">
    <property type="entry name" value="HATPase_dom"/>
</dbReference>
<dbReference type="GO" id="GO:0000155">
    <property type="term" value="F:phosphorelay sensor kinase activity"/>
    <property type="evidence" value="ECO:0007669"/>
    <property type="project" value="InterPro"/>
</dbReference>
<evidence type="ECO:0000256" key="1">
    <source>
        <dbReference type="ARBA" id="ARBA00022679"/>
    </source>
</evidence>
<dbReference type="InterPro" id="IPR050482">
    <property type="entry name" value="Sensor_HK_TwoCompSys"/>
</dbReference>
<dbReference type="OrthoDB" id="290376at2"/>
<keyword evidence="2 6" id="KW-0418">Kinase</keyword>
<dbReference type="Gene3D" id="3.30.565.10">
    <property type="entry name" value="Histidine kinase-like ATPase, C-terminal domain"/>
    <property type="match status" value="1"/>
</dbReference>
<dbReference type="Pfam" id="PF02518">
    <property type="entry name" value="HATPase_c"/>
    <property type="match status" value="1"/>
</dbReference>
<feature type="compositionally biased region" description="Polar residues" evidence="4">
    <location>
        <begin position="97"/>
        <end position="107"/>
    </location>
</feature>
<keyword evidence="1 6" id="KW-0808">Transferase</keyword>
<dbReference type="Gene3D" id="1.20.5.1930">
    <property type="match status" value="1"/>
</dbReference>
<dbReference type="SMART" id="SM00387">
    <property type="entry name" value="HATPase_c"/>
    <property type="match status" value="1"/>
</dbReference>
<dbReference type="InterPro" id="IPR036890">
    <property type="entry name" value="HATPase_C_sf"/>
</dbReference>
<dbReference type="Proteomes" id="UP000318053">
    <property type="component" value="Unassembled WGS sequence"/>
</dbReference>
<feature type="region of interest" description="Disordered" evidence="4">
    <location>
        <begin position="211"/>
        <end position="256"/>
    </location>
</feature>
<name>A0A5C5YEY4_9BACT</name>
<dbReference type="CDD" id="cd16917">
    <property type="entry name" value="HATPase_UhpB-NarQ-NarX-like"/>
    <property type="match status" value="1"/>
</dbReference>
<feature type="region of interest" description="Disordered" evidence="4">
    <location>
        <begin position="97"/>
        <end position="116"/>
    </location>
</feature>
<protein>
    <submittedName>
        <fullName evidence="6">Sensor histidine kinase ComP</fullName>
        <ecNumber evidence="6">2.7.13.3</ecNumber>
    </submittedName>
</protein>
<accession>A0A5C5YEY4</accession>
<proteinExistence type="predicted"/>
<reference evidence="6 7" key="1">
    <citation type="submission" date="2019-02" db="EMBL/GenBank/DDBJ databases">
        <title>Deep-cultivation of Planctomycetes and their phenomic and genomic characterization uncovers novel biology.</title>
        <authorList>
            <person name="Wiegand S."/>
            <person name="Jogler M."/>
            <person name="Boedeker C."/>
            <person name="Pinto D."/>
            <person name="Vollmers J."/>
            <person name="Rivas-Marin E."/>
            <person name="Kohn T."/>
            <person name="Peeters S.H."/>
            <person name="Heuer A."/>
            <person name="Rast P."/>
            <person name="Oberbeckmann S."/>
            <person name="Bunk B."/>
            <person name="Jeske O."/>
            <person name="Meyerdierks A."/>
            <person name="Storesund J.E."/>
            <person name="Kallscheuer N."/>
            <person name="Luecker S."/>
            <person name="Lage O.M."/>
            <person name="Pohl T."/>
            <person name="Merkel B.J."/>
            <person name="Hornburger P."/>
            <person name="Mueller R.-W."/>
            <person name="Bruemmer F."/>
            <person name="Labrenz M."/>
            <person name="Spormann A.M."/>
            <person name="Op Den Camp H."/>
            <person name="Overmann J."/>
            <person name="Amann R."/>
            <person name="Jetten M.S.M."/>
            <person name="Mascher T."/>
            <person name="Medema M.H."/>
            <person name="Devos D.P."/>
            <person name="Kaster A.-K."/>
            <person name="Ovreas L."/>
            <person name="Rohde M."/>
            <person name="Galperin M.Y."/>
            <person name="Jogler C."/>
        </authorList>
    </citation>
    <scope>NUCLEOTIDE SEQUENCE [LARGE SCALE GENOMIC DNA]</scope>
    <source>
        <strain evidence="6 7">CA85</strain>
    </source>
</reference>
<dbReference type="InterPro" id="IPR011712">
    <property type="entry name" value="Sig_transdc_His_kin_sub3_dim/P"/>
</dbReference>
<dbReference type="AlphaFoldDB" id="A0A5C5YEY4"/>
<evidence type="ECO:0000313" key="6">
    <source>
        <dbReference type="EMBL" id="TWT73870.1"/>
    </source>
</evidence>
<dbReference type="SUPFAM" id="SSF55874">
    <property type="entry name" value="ATPase domain of HSP90 chaperone/DNA topoisomerase II/histidine kinase"/>
    <property type="match status" value="1"/>
</dbReference>
<organism evidence="6 7">
    <name type="scientific">Allorhodopirellula solitaria</name>
    <dbReference type="NCBI Taxonomy" id="2527987"/>
    <lineage>
        <taxon>Bacteria</taxon>
        <taxon>Pseudomonadati</taxon>
        <taxon>Planctomycetota</taxon>
        <taxon>Planctomycetia</taxon>
        <taxon>Pirellulales</taxon>
        <taxon>Pirellulaceae</taxon>
        <taxon>Allorhodopirellula</taxon>
    </lineage>
</organism>
<evidence type="ECO:0000256" key="3">
    <source>
        <dbReference type="ARBA" id="ARBA00023012"/>
    </source>
</evidence>
<evidence type="ECO:0000256" key="2">
    <source>
        <dbReference type="ARBA" id="ARBA00022777"/>
    </source>
</evidence>
<sequence>MVEMERAAIAAEIHDGLLPYLYAAAAKLSAIQRAHRDVAPDVGRDDDRCSEQLADAAEWIDRSREVARELMNGITYPPLALTDPLSAAKAFLDQFTGQSTGSGTAPSSDPPSSPLIHWRWTGNRSPLAGRLDEPSAIAIYRLTTEFVRNAAKHADAETIVISAVIDDELATVRIEDDGCGFDPEQLDSSTPHGLTLASHRAEAGGVEIQLESHQASQGQQPSGTQITLQTRLPGNAESQQHPSSDHPTQAQQQASQ</sequence>
<evidence type="ECO:0000259" key="5">
    <source>
        <dbReference type="SMART" id="SM00387"/>
    </source>
</evidence>
<dbReference type="GO" id="GO:0016020">
    <property type="term" value="C:membrane"/>
    <property type="evidence" value="ECO:0007669"/>
    <property type="project" value="InterPro"/>
</dbReference>
<evidence type="ECO:0000313" key="7">
    <source>
        <dbReference type="Proteomes" id="UP000318053"/>
    </source>
</evidence>
<keyword evidence="7" id="KW-1185">Reference proteome</keyword>
<dbReference type="PANTHER" id="PTHR24421">
    <property type="entry name" value="NITRATE/NITRITE SENSOR PROTEIN NARX-RELATED"/>
    <property type="match status" value="1"/>
</dbReference>
<evidence type="ECO:0000256" key="4">
    <source>
        <dbReference type="SAM" id="MobiDB-lite"/>
    </source>
</evidence>
<dbReference type="EMBL" id="SJPK01000002">
    <property type="protein sequence ID" value="TWT73870.1"/>
    <property type="molecule type" value="Genomic_DNA"/>
</dbReference>
<feature type="domain" description="Histidine kinase/HSP90-like ATPase" evidence="5">
    <location>
        <begin position="134"/>
        <end position="234"/>
    </location>
</feature>
<dbReference type="Pfam" id="PF07730">
    <property type="entry name" value="HisKA_3"/>
    <property type="match status" value="1"/>
</dbReference>